<proteinExistence type="predicted"/>
<evidence type="ECO:0000313" key="2">
    <source>
        <dbReference type="Proteomes" id="UP001497493"/>
    </source>
</evidence>
<reference evidence="1 2" key="1">
    <citation type="submission" date="2024-04" db="EMBL/GenBank/DDBJ databases">
        <authorList>
            <person name="Cremers G."/>
        </authorList>
    </citation>
    <scope>NUCLEOTIDE SEQUENCE [LARGE SCALE GENOMIC DNA]</scope>
    <source>
        <strain evidence="1">MeCH1-AG</strain>
    </source>
</reference>
<name>A0ABP1C4T9_9GAMM</name>
<gene>
    <name evidence="1" type="ORF">MECH1_V1_0459</name>
</gene>
<dbReference type="Gene3D" id="2.130.10.10">
    <property type="entry name" value="YVTN repeat-like/Quinoprotein amine dehydrogenase"/>
    <property type="match status" value="1"/>
</dbReference>
<keyword evidence="2" id="KW-1185">Reference proteome</keyword>
<dbReference type="Proteomes" id="UP001497493">
    <property type="component" value="Chromosome"/>
</dbReference>
<protein>
    <submittedName>
        <fullName evidence="1">Uncharacterized protein</fullName>
    </submittedName>
</protein>
<dbReference type="InterPro" id="IPR015943">
    <property type="entry name" value="WD40/YVTN_repeat-like_dom_sf"/>
</dbReference>
<dbReference type="EMBL" id="OZ026884">
    <property type="protein sequence ID" value="CAL1239235.1"/>
    <property type="molecule type" value="Genomic_DNA"/>
</dbReference>
<organism evidence="1 2">
    <name type="scientific">Candidatus Methylocalor cossyra</name>
    <dbReference type="NCBI Taxonomy" id="3108543"/>
    <lineage>
        <taxon>Bacteria</taxon>
        <taxon>Pseudomonadati</taxon>
        <taxon>Pseudomonadota</taxon>
        <taxon>Gammaproteobacteria</taxon>
        <taxon>Methylococcales</taxon>
        <taxon>Methylococcaceae</taxon>
        <taxon>Candidatus Methylocalor</taxon>
    </lineage>
</organism>
<accession>A0ABP1C4T9</accession>
<sequence length="48" mass="5250">MGFYVTLGKDDAVVEVDGHTVARLRTAKVGRRPRGILMGPGARRLWVA</sequence>
<evidence type="ECO:0000313" key="1">
    <source>
        <dbReference type="EMBL" id="CAL1239235.1"/>
    </source>
</evidence>